<dbReference type="STRING" id="485913.Krac_1710"/>
<evidence type="ECO:0000313" key="2">
    <source>
        <dbReference type="Proteomes" id="UP000004508"/>
    </source>
</evidence>
<dbReference type="EMBL" id="ADVG01000004">
    <property type="protein sequence ID" value="EFH81044.1"/>
    <property type="molecule type" value="Genomic_DNA"/>
</dbReference>
<evidence type="ECO:0000313" key="1">
    <source>
        <dbReference type="EMBL" id="EFH81044.1"/>
    </source>
</evidence>
<protein>
    <submittedName>
        <fullName evidence="1">Uncharacterized protein</fullName>
    </submittedName>
</protein>
<dbReference type="RefSeq" id="WP_007918179.1">
    <property type="nucleotide sequence ID" value="NZ_ADVG01000004.1"/>
</dbReference>
<dbReference type="eggNOG" id="ENOG50338JS">
    <property type="taxonomic scope" value="Bacteria"/>
</dbReference>
<gene>
    <name evidence="1" type="ORF">Krac_1710</name>
</gene>
<dbReference type="Proteomes" id="UP000004508">
    <property type="component" value="Unassembled WGS sequence"/>
</dbReference>
<sequence length="160" mass="18746">MDESAYDYRELVQTYIQTERKDHPHAAFEQYYARLLTLLERVFEVDFSSPPSSQGALWMLFQATVRSYVSLRTPWSNFLEAGLIVQKIEQLGPQGEKIFQLSKHIEELTQSSREAHLQLIYDLFTCVYGKRDLVVTSQDLKARGFDDLKEPQISDYWDEI</sequence>
<organism evidence="1 2">
    <name type="scientific">Ktedonobacter racemifer DSM 44963</name>
    <dbReference type="NCBI Taxonomy" id="485913"/>
    <lineage>
        <taxon>Bacteria</taxon>
        <taxon>Bacillati</taxon>
        <taxon>Chloroflexota</taxon>
        <taxon>Ktedonobacteria</taxon>
        <taxon>Ktedonobacterales</taxon>
        <taxon>Ktedonobacteraceae</taxon>
        <taxon>Ktedonobacter</taxon>
    </lineage>
</organism>
<proteinExistence type="predicted"/>
<accession>D6U2T0</accession>
<dbReference type="OrthoDB" id="159839at2"/>
<reference evidence="1 2" key="1">
    <citation type="journal article" date="2011" name="Stand. Genomic Sci.">
        <title>Non-contiguous finished genome sequence and contextual data of the filamentous soil bacterium Ktedonobacter racemifer type strain (SOSP1-21).</title>
        <authorList>
            <person name="Chang Y.J."/>
            <person name="Land M."/>
            <person name="Hauser L."/>
            <person name="Chertkov O."/>
            <person name="Del Rio T.G."/>
            <person name="Nolan M."/>
            <person name="Copeland A."/>
            <person name="Tice H."/>
            <person name="Cheng J.F."/>
            <person name="Lucas S."/>
            <person name="Han C."/>
            <person name="Goodwin L."/>
            <person name="Pitluck S."/>
            <person name="Ivanova N."/>
            <person name="Ovchinikova G."/>
            <person name="Pati A."/>
            <person name="Chen A."/>
            <person name="Palaniappan K."/>
            <person name="Mavromatis K."/>
            <person name="Liolios K."/>
            <person name="Brettin T."/>
            <person name="Fiebig A."/>
            <person name="Rohde M."/>
            <person name="Abt B."/>
            <person name="Goker M."/>
            <person name="Detter J.C."/>
            <person name="Woyke T."/>
            <person name="Bristow J."/>
            <person name="Eisen J.A."/>
            <person name="Markowitz V."/>
            <person name="Hugenholtz P."/>
            <person name="Kyrpides N.C."/>
            <person name="Klenk H.P."/>
            <person name="Lapidus A."/>
        </authorList>
    </citation>
    <scope>NUCLEOTIDE SEQUENCE [LARGE SCALE GENOMIC DNA]</scope>
    <source>
        <strain evidence="2">DSM 44963</strain>
    </source>
</reference>
<dbReference type="AlphaFoldDB" id="D6U2T0"/>
<name>D6U2T0_KTERA</name>
<keyword evidence="2" id="KW-1185">Reference proteome</keyword>
<dbReference type="InParanoid" id="D6U2T0"/>
<comment type="caution">
    <text evidence="1">The sequence shown here is derived from an EMBL/GenBank/DDBJ whole genome shotgun (WGS) entry which is preliminary data.</text>
</comment>